<organism evidence="2 3">
    <name type="scientific">Nocardia bovistercoris</name>
    <dbReference type="NCBI Taxonomy" id="2785916"/>
    <lineage>
        <taxon>Bacteria</taxon>
        <taxon>Bacillati</taxon>
        <taxon>Actinomycetota</taxon>
        <taxon>Actinomycetes</taxon>
        <taxon>Mycobacteriales</taxon>
        <taxon>Nocardiaceae</taxon>
        <taxon>Nocardia</taxon>
    </lineage>
</organism>
<dbReference type="RefSeq" id="WP_196151662.1">
    <property type="nucleotide sequence ID" value="NZ_JADMLG010000010.1"/>
</dbReference>
<evidence type="ECO:0000313" key="2">
    <source>
        <dbReference type="EMBL" id="MBH0779352.1"/>
    </source>
</evidence>
<evidence type="ECO:0000313" key="3">
    <source>
        <dbReference type="Proteomes" id="UP000655751"/>
    </source>
</evidence>
<feature type="compositionally biased region" description="Pro residues" evidence="1">
    <location>
        <begin position="40"/>
        <end position="51"/>
    </location>
</feature>
<evidence type="ECO:0000256" key="1">
    <source>
        <dbReference type="SAM" id="MobiDB-lite"/>
    </source>
</evidence>
<gene>
    <name evidence="2" type="ORF">IT779_24085</name>
</gene>
<comment type="caution">
    <text evidence="2">The sequence shown here is derived from an EMBL/GenBank/DDBJ whole genome shotgun (WGS) entry which is preliminary data.</text>
</comment>
<feature type="region of interest" description="Disordered" evidence="1">
    <location>
        <begin position="81"/>
        <end position="102"/>
    </location>
</feature>
<dbReference type="Proteomes" id="UP000655751">
    <property type="component" value="Unassembled WGS sequence"/>
</dbReference>
<sequence>MVPRHRSPLRVEVSARFDLPVEEALFYQPGRTTARLTVPLPEPEPVPPSTPPIESAPATKPRDPRIFISYASEEADGPLPAIADRIRRHDRTGGIGSPIRIV</sequence>
<accession>A0A931ICX1</accession>
<name>A0A931ICX1_9NOCA</name>
<feature type="region of interest" description="Disordered" evidence="1">
    <location>
        <begin position="37"/>
        <end position="61"/>
    </location>
</feature>
<reference evidence="2" key="1">
    <citation type="submission" date="2020-11" db="EMBL/GenBank/DDBJ databases">
        <title>Nocardia NEAU-351.nov., a novel actinomycete isolated from the cow dung.</title>
        <authorList>
            <person name="Zhang X."/>
        </authorList>
    </citation>
    <scope>NUCLEOTIDE SEQUENCE</scope>
    <source>
        <strain evidence="2">NEAU-351</strain>
    </source>
</reference>
<keyword evidence="3" id="KW-1185">Reference proteome</keyword>
<dbReference type="EMBL" id="JADMLG010000010">
    <property type="protein sequence ID" value="MBH0779352.1"/>
    <property type="molecule type" value="Genomic_DNA"/>
</dbReference>
<protein>
    <submittedName>
        <fullName evidence="2">Uncharacterized protein</fullName>
    </submittedName>
</protein>
<dbReference type="AlphaFoldDB" id="A0A931ICX1"/>
<proteinExistence type="predicted"/>